<dbReference type="PANTHER" id="PTHR33745">
    <property type="entry name" value="RSBT ANTAGONIST PROTEIN RSBS-RELATED"/>
    <property type="match status" value="1"/>
</dbReference>
<keyword evidence="4" id="KW-1185">Reference proteome</keyword>
<dbReference type="PROSITE" id="PS50801">
    <property type="entry name" value="STAS"/>
    <property type="match status" value="1"/>
</dbReference>
<sequence length="265" mass="29897">MERNEHLNQAGSLLHDHNPEILNTLTTSLSNEDIKRELKHLLQIIEERVLYGDDFLTYQGVKEAGYEKGINDSSSFLELVELFPYLSEGIWNYVHDLDNDYMLTMDERLRLTKEIELTILHYNAGYTNGYVDMIGNDRNQTLNLKLNELSVPIIKVEDNIGVCPLIGEIDANRASVLMSKTLNSVSEDRIDHLILDLTGLGTVDQLVAKYLFDVVNSMELIGTQIIFTGINKQLAMTAVSLGIDLGDKNIHQTVKDAMRSINKTA</sequence>
<dbReference type="SUPFAM" id="SSF52091">
    <property type="entry name" value="SpoIIaa-like"/>
    <property type="match status" value="1"/>
</dbReference>
<gene>
    <name evidence="3" type="ORF">ACFSW4_13965</name>
</gene>
<dbReference type="Proteomes" id="UP001597452">
    <property type="component" value="Unassembled WGS sequence"/>
</dbReference>
<evidence type="ECO:0000259" key="2">
    <source>
        <dbReference type="PROSITE" id="PS50801"/>
    </source>
</evidence>
<evidence type="ECO:0000313" key="4">
    <source>
        <dbReference type="Proteomes" id="UP001597452"/>
    </source>
</evidence>
<protein>
    <submittedName>
        <fullName evidence="3">STAS domain-containing protein</fullName>
    </submittedName>
</protein>
<dbReference type="InterPro" id="IPR002645">
    <property type="entry name" value="STAS_dom"/>
</dbReference>
<dbReference type="Pfam" id="PF01740">
    <property type="entry name" value="STAS"/>
    <property type="match status" value="1"/>
</dbReference>
<accession>A0ABW5QDS5</accession>
<comment type="caution">
    <text evidence="3">The sequence shown here is derived from an EMBL/GenBank/DDBJ whole genome shotgun (WGS) entry which is preliminary data.</text>
</comment>
<keyword evidence="1" id="KW-0597">Phosphoprotein</keyword>
<evidence type="ECO:0000313" key="3">
    <source>
        <dbReference type="EMBL" id="MFD2639971.1"/>
    </source>
</evidence>
<dbReference type="EMBL" id="JBHUMZ010000049">
    <property type="protein sequence ID" value="MFD2639971.1"/>
    <property type="molecule type" value="Genomic_DNA"/>
</dbReference>
<dbReference type="InterPro" id="IPR036513">
    <property type="entry name" value="STAS_dom_sf"/>
</dbReference>
<dbReference type="Gene3D" id="3.30.750.24">
    <property type="entry name" value="STAS domain"/>
    <property type="match status" value="1"/>
</dbReference>
<reference evidence="4" key="1">
    <citation type="journal article" date="2019" name="Int. J. Syst. Evol. Microbiol.">
        <title>The Global Catalogue of Microorganisms (GCM) 10K type strain sequencing project: providing services to taxonomists for standard genome sequencing and annotation.</title>
        <authorList>
            <consortium name="The Broad Institute Genomics Platform"/>
            <consortium name="The Broad Institute Genome Sequencing Center for Infectious Disease"/>
            <person name="Wu L."/>
            <person name="Ma J."/>
        </authorList>
    </citation>
    <scope>NUCLEOTIDE SEQUENCE [LARGE SCALE GENOMIC DNA]</scope>
    <source>
        <strain evidence="4">TISTR 1571</strain>
    </source>
</reference>
<name>A0ABW5QDS5_9BACI</name>
<proteinExistence type="predicted"/>
<dbReference type="CDD" id="cd07041">
    <property type="entry name" value="STAS_RsbR_RsbS_like"/>
    <property type="match status" value="1"/>
</dbReference>
<feature type="domain" description="STAS" evidence="2">
    <location>
        <begin position="150"/>
        <end position="261"/>
    </location>
</feature>
<evidence type="ECO:0000256" key="1">
    <source>
        <dbReference type="ARBA" id="ARBA00022553"/>
    </source>
</evidence>
<dbReference type="PANTHER" id="PTHR33745:SF3">
    <property type="entry name" value="RSBT CO-ANTAGONIST PROTEIN RSBRC"/>
    <property type="match status" value="1"/>
</dbReference>
<dbReference type="RefSeq" id="WP_054754161.1">
    <property type="nucleotide sequence ID" value="NZ_JBHUMZ010000049.1"/>
</dbReference>
<organism evidence="3 4">
    <name type="scientific">Piscibacillus salipiscarius</name>
    <dbReference type="NCBI Taxonomy" id="299480"/>
    <lineage>
        <taxon>Bacteria</taxon>
        <taxon>Bacillati</taxon>
        <taxon>Bacillota</taxon>
        <taxon>Bacilli</taxon>
        <taxon>Bacillales</taxon>
        <taxon>Bacillaceae</taxon>
        <taxon>Piscibacillus</taxon>
    </lineage>
</organism>
<dbReference type="InterPro" id="IPR051932">
    <property type="entry name" value="Bact_StressResp_Reg"/>
</dbReference>